<dbReference type="GO" id="GO:0008017">
    <property type="term" value="F:microtubule binding"/>
    <property type="evidence" value="ECO:0007669"/>
    <property type="project" value="InterPro"/>
</dbReference>
<evidence type="ECO:0000259" key="3">
    <source>
        <dbReference type="Pfam" id="PF05622"/>
    </source>
</evidence>
<evidence type="ECO:0000256" key="2">
    <source>
        <dbReference type="SAM" id="MobiDB-lite"/>
    </source>
</evidence>
<accession>A0A820RS35</accession>
<dbReference type="Proteomes" id="UP000663881">
    <property type="component" value="Unassembled WGS sequence"/>
</dbReference>
<feature type="non-terminal residue" evidence="4">
    <location>
        <position position="1"/>
    </location>
</feature>
<feature type="coiled-coil region" evidence="1">
    <location>
        <begin position="14"/>
        <end position="48"/>
    </location>
</feature>
<dbReference type="EMBL" id="CAJOAY010033902">
    <property type="protein sequence ID" value="CAF4441567.1"/>
    <property type="molecule type" value="Genomic_DNA"/>
</dbReference>
<proteinExistence type="predicted"/>
<evidence type="ECO:0000256" key="1">
    <source>
        <dbReference type="SAM" id="Coils"/>
    </source>
</evidence>
<dbReference type="AlphaFoldDB" id="A0A820RS35"/>
<name>A0A820RS35_9BILA</name>
<evidence type="ECO:0000313" key="5">
    <source>
        <dbReference type="Proteomes" id="UP000663881"/>
    </source>
</evidence>
<gene>
    <name evidence="4" type="ORF">OKA104_LOCUS53660</name>
</gene>
<keyword evidence="1" id="KW-0175">Coiled coil</keyword>
<protein>
    <recommendedName>
        <fullName evidence="3">Hook C-terminal domain-containing protein</fullName>
    </recommendedName>
</protein>
<feature type="compositionally biased region" description="Polar residues" evidence="2">
    <location>
        <begin position="74"/>
        <end position="109"/>
    </location>
</feature>
<organism evidence="4 5">
    <name type="scientific">Adineta steineri</name>
    <dbReference type="NCBI Taxonomy" id="433720"/>
    <lineage>
        <taxon>Eukaryota</taxon>
        <taxon>Metazoa</taxon>
        <taxon>Spiralia</taxon>
        <taxon>Gnathifera</taxon>
        <taxon>Rotifera</taxon>
        <taxon>Eurotatoria</taxon>
        <taxon>Bdelloidea</taxon>
        <taxon>Adinetida</taxon>
        <taxon>Adinetidae</taxon>
        <taxon>Adineta</taxon>
    </lineage>
</organism>
<dbReference type="Pfam" id="PF05622">
    <property type="entry name" value="HOOK"/>
    <property type="match status" value="1"/>
</dbReference>
<evidence type="ECO:0000313" key="4">
    <source>
        <dbReference type="EMBL" id="CAF4441567.1"/>
    </source>
</evidence>
<reference evidence="4" key="1">
    <citation type="submission" date="2021-02" db="EMBL/GenBank/DDBJ databases">
        <authorList>
            <person name="Nowell W R."/>
        </authorList>
    </citation>
    <scope>NUCLEOTIDE SEQUENCE</scope>
</reference>
<dbReference type="GO" id="GO:0031122">
    <property type="term" value="P:cytoplasmic microtubule organization"/>
    <property type="evidence" value="ECO:0007669"/>
    <property type="project" value="InterPro"/>
</dbReference>
<sequence length="109" mass="12842">MDPRNTNSISNQEIQLLRKQIDEKDRKLKELDKEYEKMKAIKEDQEKLLISAWYSLGSTFQRREFEERLKSHENQSFLSKQRSIPSTRKQLPTDPSNSSLNGVNNTNSK</sequence>
<comment type="caution">
    <text evidence="4">The sequence shown here is derived from an EMBL/GenBank/DDBJ whole genome shotgun (WGS) entry which is preliminary data.</text>
</comment>
<dbReference type="InterPro" id="IPR008636">
    <property type="entry name" value="Hook_C"/>
</dbReference>
<feature type="domain" description="Hook C-terminal" evidence="3">
    <location>
        <begin position="1"/>
        <end position="91"/>
    </location>
</feature>
<feature type="region of interest" description="Disordered" evidence="2">
    <location>
        <begin position="70"/>
        <end position="109"/>
    </location>
</feature>